<dbReference type="PROSITE" id="PS51257">
    <property type="entry name" value="PROKAR_LIPOPROTEIN"/>
    <property type="match status" value="1"/>
</dbReference>
<reference evidence="1" key="2">
    <citation type="journal article" date="2022" name="Syst. Appl. Microbiol.">
        <title>Physiological and genomic characterisation of Luteimonas fraxinea sp. nov., a bacterial species associated with trees tolerant to ash dieback.</title>
        <authorList>
            <person name="Ulrich K."/>
            <person name="Becker R."/>
            <person name="Behrendt U."/>
            <person name="Kube M."/>
            <person name="Schneck V."/>
            <person name="Ulrich A."/>
        </authorList>
    </citation>
    <scope>NUCLEOTIDE SEQUENCE</scope>
    <source>
        <strain evidence="1">A1P009</strain>
    </source>
</reference>
<comment type="caution">
    <text evidence="1">The sequence shown here is derived from an EMBL/GenBank/DDBJ whole genome shotgun (WGS) entry which is preliminary data.</text>
</comment>
<keyword evidence="2" id="KW-1185">Reference proteome</keyword>
<reference evidence="1" key="1">
    <citation type="submission" date="2021-12" db="EMBL/GenBank/DDBJ databases">
        <authorList>
            <person name="Ulrich A."/>
        </authorList>
    </citation>
    <scope>NUCLEOTIDE SEQUENCE</scope>
    <source>
        <strain evidence="1">A1P009</strain>
    </source>
</reference>
<name>A0ABS8UH89_9GAMM</name>
<gene>
    <name evidence="1" type="ORF">LTT95_18060</name>
</gene>
<dbReference type="RefSeq" id="WP_232138234.1">
    <property type="nucleotide sequence ID" value="NZ_JAJQKU010000009.1"/>
</dbReference>
<sequence length="231" mass="24846">MNPNPLRLALLATVISLAACGGKESAEPAPPAAANPTADAAAAAAAVDAATQRVPADEFLAAIARHCGEAFAGRIITNEPAPAPGAEPDPFEGKELVMHVRDCSNRKEELRIPFHVGDDHSRTWILTRTEHGLRLKHDHRMPDGSDDPVTMYGGESQNAGTAQRQEFPVDAESIALFEKEGLNASVTNTWAMDIEPGKRFVYELARPGGRKFQVEFDLTKTVAAPPTPWGY</sequence>
<dbReference type="Proteomes" id="UP001430360">
    <property type="component" value="Unassembled WGS sequence"/>
</dbReference>
<protein>
    <recommendedName>
        <fullName evidence="3">Secreted protein</fullName>
    </recommendedName>
</protein>
<evidence type="ECO:0008006" key="3">
    <source>
        <dbReference type="Google" id="ProtNLM"/>
    </source>
</evidence>
<organism evidence="1 2">
    <name type="scientific">Luteimonas fraxinea</name>
    <dbReference type="NCBI Taxonomy" id="2901869"/>
    <lineage>
        <taxon>Bacteria</taxon>
        <taxon>Pseudomonadati</taxon>
        <taxon>Pseudomonadota</taxon>
        <taxon>Gammaproteobacteria</taxon>
        <taxon>Lysobacterales</taxon>
        <taxon>Lysobacteraceae</taxon>
        <taxon>Luteimonas</taxon>
    </lineage>
</organism>
<accession>A0ABS8UH89</accession>
<evidence type="ECO:0000313" key="2">
    <source>
        <dbReference type="Proteomes" id="UP001430360"/>
    </source>
</evidence>
<dbReference type="EMBL" id="JAJQKU010000009">
    <property type="protein sequence ID" value="MCD9098833.1"/>
    <property type="molecule type" value="Genomic_DNA"/>
</dbReference>
<evidence type="ECO:0000313" key="1">
    <source>
        <dbReference type="EMBL" id="MCD9098833.1"/>
    </source>
</evidence>
<proteinExistence type="predicted"/>